<dbReference type="AlphaFoldDB" id="A0A8C4Q9A7"/>
<protein>
    <recommendedName>
        <fullName evidence="4">ZMYM2-like/QRICH1 C-terminal domain-containing protein</fullName>
    </recommendedName>
</protein>
<dbReference type="GeneTree" id="ENSGT00970000197759"/>
<evidence type="ECO:0000256" key="3">
    <source>
        <dbReference type="ARBA" id="ARBA00022843"/>
    </source>
</evidence>
<evidence type="ECO:0000256" key="2">
    <source>
        <dbReference type="ARBA" id="ARBA00022553"/>
    </source>
</evidence>
<dbReference type="Pfam" id="PF12012">
    <property type="entry name" value="DUF3504"/>
    <property type="match status" value="1"/>
</dbReference>
<dbReference type="InterPro" id="IPR042838">
    <property type="entry name" value="KIAA1958"/>
</dbReference>
<reference evidence="5" key="1">
    <citation type="submission" date="2025-08" db="UniProtKB">
        <authorList>
            <consortium name="Ensembl"/>
        </authorList>
    </citation>
    <scope>IDENTIFICATION</scope>
</reference>
<keyword evidence="6" id="KW-1185">Reference proteome</keyword>
<dbReference type="InterPro" id="IPR021893">
    <property type="entry name" value="ZMYM2-like_C"/>
</dbReference>
<keyword evidence="1" id="KW-1017">Isopeptide bond</keyword>
<evidence type="ECO:0000313" key="5">
    <source>
        <dbReference type="Ensembl" id="ENSEBUP00000011589.1"/>
    </source>
</evidence>
<evidence type="ECO:0000259" key="4">
    <source>
        <dbReference type="Pfam" id="PF12012"/>
    </source>
</evidence>
<reference evidence="5" key="2">
    <citation type="submission" date="2025-09" db="UniProtKB">
        <authorList>
            <consortium name="Ensembl"/>
        </authorList>
    </citation>
    <scope>IDENTIFICATION</scope>
</reference>
<keyword evidence="2" id="KW-0597">Phosphoprotein</keyword>
<proteinExistence type="predicted"/>
<dbReference type="Proteomes" id="UP000694388">
    <property type="component" value="Unplaced"/>
</dbReference>
<evidence type="ECO:0000313" key="6">
    <source>
        <dbReference type="Proteomes" id="UP000694388"/>
    </source>
</evidence>
<sequence>MEGGRKTRESETIPSYIKMKSDWEQSREALWEANLLGCKNPESLLRTMFLFNSLYFGLHSRKDHWKLCWGNVHLGITKEGFSFLQYVKNVQDKVSSSASSMQEDVSPIVISARPDRPERCPVRIYMMYAERRPINHCGPLTPFYLKPATCLEYGFQRWYTQQRAGLTRFCKFIQEIKHPLLAQKSWTTLLRVIQGMQIGHEEVHHKAKKEVNESLTTPSMSGSACSNPNMSLDLQMILVKDDDNPQEETPRKPSQDSTLNSSQTLILHTETLQPQPDQRVQLQRSPTFTPPFIIATPQAKRFSLTRAIALWFASDAQPPCSVEHPAFCAMLAALNCPSFLIPTCAELSSTTFPLLFKEVCTTVKNCISSLVSSELPVAYSSHVCQGHHNRWLIASVHYVDADWKQQSFCISVRPVVDKQACQLNKDDLDQWSLDKKYPIALVSDLIAGHCVPTSSSYHDLVLPCFSRIIARAVWVGLSEPAMRLLLERARHVGLEVGIRWDERTGDAEERPGYWLEVLHCLRILLEHQSPGCMAESSKTLNCKDTELLKSVLSCLWPLLEASESLMVEHYLPASSIGPNCASPVIEPTFHTA</sequence>
<dbReference type="Ensembl" id="ENSEBUT00000012161.1">
    <property type="protein sequence ID" value="ENSEBUP00000011589.1"/>
    <property type="gene ID" value="ENSEBUG00000007430.1"/>
</dbReference>
<dbReference type="PANTHER" id="PTHR46963">
    <property type="entry name" value="SIMILAR TO RIKEN CDNA E130308A19"/>
    <property type="match status" value="1"/>
</dbReference>
<evidence type="ECO:0000256" key="1">
    <source>
        <dbReference type="ARBA" id="ARBA00022499"/>
    </source>
</evidence>
<organism evidence="5 6">
    <name type="scientific">Eptatretus burgeri</name>
    <name type="common">Inshore hagfish</name>
    <dbReference type="NCBI Taxonomy" id="7764"/>
    <lineage>
        <taxon>Eukaryota</taxon>
        <taxon>Metazoa</taxon>
        <taxon>Chordata</taxon>
        <taxon>Craniata</taxon>
        <taxon>Vertebrata</taxon>
        <taxon>Cyclostomata</taxon>
        <taxon>Myxini</taxon>
        <taxon>Myxiniformes</taxon>
        <taxon>Myxinidae</taxon>
        <taxon>Eptatretinae</taxon>
        <taxon>Eptatretus</taxon>
    </lineage>
</organism>
<dbReference type="PANTHER" id="PTHR46963:SF4">
    <property type="entry name" value="HYPOTHETICAL PROTEIN MGC115716"/>
    <property type="match status" value="1"/>
</dbReference>
<feature type="domain" description="ZMYM2-like/QRICH1 C-terminal" evidence="4">
    <location>
        <begin position="27"/>
        <end position="176"/>
    </location>
</feature>
<keyword evidence="3" id="KW-0832">Ubl conjugation</keyword>
<accession>A0A8C4Q9A7</accession>
<name>A0A8C4Q9A7_EPTBU</name>